<organism evidence="4 5">
    <name type="scientific">Caenorhabditis japonica</name>
    <dbReference type="NCBI Taxonomy" id="281687"/>
    <lineage>
        <taxon>Eukaryota</taxon>
        <taxon>Metazoa</taxon>
        <taxon>Ecdysozoa</taxon>
        <taxon>Nematoda</taxon>
        <taxon>Chromadorea</taxon>
        <taxon>Rhabditida</taxon>
        <taxon>Rhabditina</taxon>
        <taxon>Rhabditomorpha</taxon>
        <taxon>Rhabditoidea</taxon>
        <taxon>Rhabditidae</taxon>
        <taxon>Peloderinae</taxon>
        <taxon>Caenorhabditis</taxon>
    </lineage>
</organism>
<feature type="region of interest" description="Disordered" evidence="1">
    <location>
        <begin position="165"/>
        <end position="186"/>
    </location>
</feature>
<keyword evidence="2" id="KW-0472">Membrane</keyword>
<evidence type="ECO:0000256" key="1">
    <source>
        <dbReference type="SAM" id="MobiDB-lite"/>
    </source>
</evidence>
<dbReference type="AlphaFoldDB" id="A0A8R1E7Z9"/>
<evidence type="ECO:0000313" key="4">
    <source>
        <dbReference type="EnsemblMetazoa" id="CJA26171.1"/>
    </source>
</evidence>
<dbReference type="PANTHER" id="PTHR23013:SF20">
    <property type="entry name" value="7TM GPCR SERPENTINE RECEPTOR CLASS X (SRX) DOMAIN-CONTAINING PROTEIN"/>
    <property type="match status" value="1"/>
</dbReference>
<keyword evidence="2" id="KW-1133">Transmembrane helix</keyword>
<dbReference type="PANTHER" id="PTHR23013">
    <property type="entry name" value="SERPENTINE RECEPTOR"/>
    <property type="match status" value="1"/>
</dbReference>
<name>A0A8R1E7Z9_CAEJA</name>
<protein>
    <submittedName>
        <fullName evidence="4">7TM_GPCR_Srx domain-containing protein</fullName>
    </submittedName>
</protein>
<dbReference type="InterPro" id="IPR019430">
    <property type="entry name" value="7TM_GPCR_serpentine_rcpt_Srx"/>
</dbReference>
<keyword evidence="5" id="KW-1185">Reference proteome</keyword>
<evidence type="ECO:0000313" key="5">
    <source>
        <dbReference type="Proteomes" id="UP000005237"/>
    </source>
</evidence>
<feature type="transmembrane region" description="Helical" evidence="2">
    <location>
        <begin position="89"/>
        <end position="106"/>
    </location>
</feature>
<sequence>MRECEKEGGMNKALECFTTFSAYDLAWGPNMNARCRQKSGDGIVSGTAVFLAVLVILNLLTFTKIWLFYKSTQESDLDGKKKMKKNRMLFLQTIVQDMLYMIDMLFTYQLGGLVDERYWTFISGSFVWESVHSCDGLIMIMFNERLTFLRKSLFATSATPSTVAVISKHPPSGPARNAMSRVDISS</sequence>
<feature type="domain" description="7TM GPCR serpentine receptor class x (Srx)" evidence="3">
    <location>
        <begin position="14"/>
        <end position="143"/>
    </location>
</feature>
<proteinExistence type="predicted"/>
<dbReference type="Pfam" id="PF10328">
    <property type="entry name" value="7TM_GPCR_Srx"/>
    <property type="match status" value="1"/>
</dbReference>
<evidence type="ECO:0000256" key="2">
    <source>
        <dbReference type="SAM" id="Phobius"/>
    </source>
</evidence>
<reference evidence="5" key="1">
    <citation type="submission" date="2010-08" db="EMBL/GenBank/DDBJ databases">
        <authorList>
            <consortium name="Caenorhabditis japonica Sequencing Consortium"/>
            <person name="Wilson R.K."/>
        </authorList>
    </citation>
    <scope>NUCLEOTIDE SEQUENCE [LARGE SCALE GENOMIC DNA]</scope>
    <source>
        <strain evidence="5">DF5081</strain>
    </source>
</reference>
<accession>A0A8R1E7Z9</accession>
<dbReference type="EnsemblMetazoa" id="CJA26171.1">
    <property type="protein sequence ID" value="CJA26171.1"/>
    <property type="gene ID" value="WBGene00181743"/>
</dbReference>
<dbReference type="Proteomes" id="UP000005237">
    <property type="component" value="Unassembled WGS sequence"/>
</dbReference>
<reference evidence="4" key="2">
    <citation type="submission" date="2022-06" db="UniProtKB">
        <authorList>
            <consortium name="EnsemblMetazoa"/>
        </authorList>
    </citation>
    <scope>IDENTIFICATION</scope>
    <source>
        <strain evidence="4">DF5081</strain>
    </source>
</reference>
<evidence type="ECO:0000259" key="3">
    <source>
        <dbReference type="Pfam" id="PF10328"/>
    </source>
</evidence>
<keyword evidence="2" id="KW-0812">Transmembrane</keyword>
<feature type="transmembrane region" description="Helical" evidence="2">
    <location>
        <begin position="48"/>
        <end position="69"/>
    </location>
</feature>